<gene>
    <name evidence="1" type="ORF">L2E82_15952</name>
</gene>
<reference evidence="1 2" key="2">
    <citation type="journal article" date="2022" name="Mol. Ecol. Resour.">
        <title>The genomes of chicory, endive, great burdock and yacon provide insights into Asteraceae paleo-polyploidization history and plant inulin production.</title>
        <authorList>
            <person name="Fan W."/>
            <person name="Wang S."/>
            <person name="Wang H."/>
            <person name="Wang A."/>
            <person name="Jiang F."/>
            <person name="Liu H."/>
            <person name="Zhao H."/>
            <person name="Xu D."/>
            <person name="Zhang Y."/>
        </authorList>
    </citation>
    <scope>NUCLEOTIDE SEQUENCE [LARGE SCALE GENOMIC DNA]</scope>
    <source>
        <strain evidence="2">cv. Punajuju</strain>
        <tissue evidence="1">Leaves</tissue>
    </source>
</reference>
<evidence type="ECO:0000313" key="2">
    <source>
        <dbReference type="Proteomes" id="UP001055811"/>
    </source>
</evidence>
<protein>
    <submittedName>
        <fullName evidence="1">Uncharacterized protein</fullName>
    </submittedName>
</protein>
<comment type="caution">
    <text evidence="1">The sequence shown here is derived from an EMBL/GenBank/DDBJ whole genome shotgun (WGS) entry which is preliminary data.</text>
</comment>
<dbReference type="EMBL" id="CM042011">
    <property type="protein sequence ID" value="KAI3765906.1"/>
    <property type="molecule type" value="Genomic_DNA"/>
</dbReference>
<dbReference type="Proteomes" id="UP001055811">
    <property type="component" value="Linkage Group LG03"/>
</dbReference>
<name>A0ACB9F4M7_CICIN</name>
<proteinExistence type="predicted"/>
<accession>A0ACB9F4M7</accession>
<organism evidence="1 2">
    <name type="scientific">Cichorium intybus</name>
    <name type="common">Chicory</name>
    <dbReference type="NCBI Taxonomy" id="13427"/>
    <lineage>
        <taxon>Eukaryota</taxon>
        <taxon>Viridiplantae</taxon>
        <taxon>Streptophyta</taxon>
        <taxon>Embryophyta</taxon>
        <taxon>Tracheophyta</taxon>
        <taxon>Spermatophyta</taxon>
        <taxon>Magnoliopsida</taxon>
        <taxon>eudicotyledons</taxon>
        <taxon>Gunneridae</taxon>
        <taxon>Pentapetalae</taxon>
        <taxon>asterids</taxon>
        <taxon>campanulids</taxon>
        <taxon>Asterales</taxon>
        <taxon>Asteraceae</taxon>
        <taxon>Cichorioideae</taxon>
        <taxon>Cichorieae</taxon>
        <taxon>Cichoriinae</taxon>
        <taxon>Cichorium</taxon>
    </lineage>
</organism>
<evidence type="ECO:0000313" key="1">
    <source>
        <dbReference type="EMBL" id="KAI3765906.1"/>
    </source>
</evidence>
<sequence>MEMSFFFCSAIHLLIYFYLSFHIFCDGITFSFSRVIRDIITLSLFNPSSLEVSKLSPRHPSPSPSL</sequence>
<keyword evidence="2" id="KW-1185">Reference proteome</keyword>
<reference evidence="2" key="1">
    <citation type="journal article" date="2022" name="Mol. Ecol. Resour.">
        <title>The genomes of chicory, endive, great burdock and yacon provide insights into Asteraceae palaeo-polyploidization history and plant inulin production.</title>
        <authorList>
            <person name="Fan W."/>
            <person name="Wang S."/>
            <person name="Wang H."/>
            <person name="Wang A."/>
            <person name="Jiang F."/>
            <person name="Liu H."/>
            <person name="Zhao H."/>
            <person name="Xu D."/>
            <person name="Zhang Y."/>
        </authorList>
    </citation>
    <scope>NUCLEOTIDE SEQUENCE [LARGE SCALE GENOMIC DNA]</scope>
    <source>
        <strain evidence="2">cv. Punajuju</strain>
    </source>
</reference>